<evidence type="ECO:0000256" key="7">
    <source>
        <dbReference type="SAM" id="Phobius"/>
    </source>
</evidence>
<dbReference type="KEGG" id="crb:17896001"/>
<dbReference type="InterPro" id="IPR010264">
    <property type="entry name" value="Self-incomp_S1"/>
</dbReference>
<dbReference type="AlphaFoldDB" id="R0GEA6"/>
<keyword evidence="4 6" id="KW-0964">Secreted</keyword>
<dbReference type="PANTHER" id="PTHR31232">
    <property type="match status" value="1"/>
</dbReference>
<dbReference type="GO" id="GO:0005576">
    <property type="term" value="C:extracellular region"/>
    <property type="evidence" value="ECO:0007669"/>
    <property type="project" value="UniProtKB-SubCell"/>
</dbReference>
<evidence type="ECO:0000256" key="5">
    <source>
        <dbReference type="ARBA" id="ARBA00022729"/>
    </source>
</evidence>
<evidence type="ECO:0000256" key="4">
    <source>
        <dbReference type="ARBA" id="ARBA00022525"/>
    </source>
</evidence>
<name>R0GEA6_9BRAS</name>
<evidence type="ECO:0000256" key="2">
    <source>
        <dbReference type="ARBA" id="ARBA00005581"/>
    </source>
</evidence>
<evidence type="ECO:0000256" key="1">
    <source>
        <dbReference type="ARBA" id="ARBA00004613"/>
    </source>
</evidence>
<dbReference type="PANTHER" id="PTHR31232:SF133">
    <property type="entry name" value="S-PROTEIN HOMOLOG"/>
    <property type="match status" value="1"/>
</dbReference>
<keyword evidence="9" id="KW-1185">Reference proteome</keyword>
<dbReference type="Proteomes" id="UP000029121">
    <property type="component" value="Unassembled WGS sequence"/>
</dbReference>
<evidence type="ECO:0000313" key="9">
    <source>
        <dbReference type="Proteomes" id="UP000029121"/>
    </source>
</evidence>
<keyword evidence="7" id="KW-0812">Transmembrane</keyword>
<feature type="transmembrane region" description="Helical" evidence="7">
    <location>
        <begin position="12"/>
        <end position="35"/>
    </location>
</feature>
<dbReference type="OrthoDB" id="1081146at2759"/>
<keyword evidence="7" id="KW-0472">Membrane</keyword>
<proteinExistence type="inferred from homology"/>
<evidence type="ECO:0000313" key="8">
    <source>
        <dbReference type="EMBL" id="EOA34127.1"/>
    </source>
</evidence>
<protein>
    <recommendedName>
        <fullName evidence="6">S-protein homolog</fullName>
    </recommendedName>
</protein>
<keyword evidence="3 6" id="KW-0713">Self-incompatibility</keyword>
<dbReference type="GO" id="GO:0060320">
    <property type="term" value="P:rejection of self pollen"/>
    <property type="evidence" value="ECO:0007669"/>
    <property type="project" value="UniProtKB-KW"/>
</dbReference>
<accession>R0GEA6</accession>
<sequence>MVFLCNHQFYKLVIYSIVFYVLASSSLLASSDAAASEEPIERGRRLLPFQKKTVVIGNIVRNREVLNVHCKSSEDDLGLQHIRFTDVWSFKFRVNWKGTTKFRCHITWRGGGDHWFTIFKDRRDNCDYCKWQVLGDGGREKPMIRTRWLKGYETGRDDFFDWDK</sequence>
<comment type="similarity">
    <text evidence="2 6">Belongs to the plant self-incompatibility (S1) protein family.</text>
</comment>
<keyword evidence="7" id="KW-1133">Transmembrane helix</keyword>
<keyword evidence="5" id="KW-0732">Signal</keyword>
<comment type="subcellular location">
    <subcellularLocation>
        <location evidence="1 6">Secreted</location>
    </subcellularLocation>
</comment>
<evidence type="ECO:0000256" key="3">
    <source>
        <dbReference type="ARBA" id="ARBA00022471"/>
    </source>
</evidence>
<organism evidence="8 9">
    <name type="scientific">Capsella rubella</name>
    <dbReference type="NCBI Taxonomy" id="81985"/>
    <lineage>
        <taxon>Eukaryota</taxon>
        <taxon>Viridiplantae</taxon>
        <taxon>Streptophyta</taxon>
        <taxon>Embryophyta</taxon>
        <taxon>Tracheophyta</taxon>
        <taxon>Spermatophyta</taxon>
        <taxon>Magnoliopsida</taxon>
        <taxon>eudicotyledons</taxon>
        <taxon>Gunneridae</taxon>
        <taxon>Pentapetalae</taxon>
        <taxon>rosids</taxon>
        <taxon>malvids</taxon>
        <taxon>Brassicales</taxon>
        <taxon>Brassicaceae</taxon>
        <taxon>Camelineae</taxon>
        <taxon>Capsella</taxon>
    </lineage>
</organism>
<dbReference type="Pfam" id="PF05938">
    <property type="entry name" value="Self-incomp_S1"/>
    <property type="match status" value="1"/>
</dbReference>
<gene>
    <name evidence="8" type="ORF">CARUB_v10021628mg</name>
</gene>
<reference evidence="9" key="1">
    <citation type="journal article" date="2013" name="Nat. Genet.">
        <title>The Capsella rubella genome and the genomic consequences of rapid mating system evolution.</title>
        <authorList>
            <person name="Slotte T."/>
            <person name="Hazzouri K.M."/>
            <person name="Agren J.A."/>
            <person name="Koenig D."/>
            <person name="Maumus F."/>
            <person name="Guo Y.L."/>
            <person name="Steige K."/>
            <person name="Platts A.E."/>
            <person name="Escobar J.S."/>
            <person name="Newman L.K."/>
            <person name="Wang W."/>
            <person name="Mandakova T."/>
            <person name="Vello E."/>
            <person name="Smith L.M."/>
            <person name="Henz S.R."/>
            <person name="Steffen J."/>
            <person name="Takuno S."/>
            <person name="Brandvain Y."/>
            <person name="Coop G."/>
            <person name="Andolfatto P."/>
            <person name="Hu T.T."/>
            <person name="Blanchette M."/>
            <person name="Clark R.M."/>
            <person name="Quesneville H."/>
            <person name="Nordborg M."/>
            <person name="Gaut B.S."/>
            <person name="Lysak M.A."/>
            <person name="Jenkins J."/>
            <person name="Grimwood J."/>
            <person name="Chapman J."/>
            <person name="Prochnik S."/>
            <person name="Shu S."/>
            <person name="Rokhsar D."/>
            <person name="Schmutz J."/>
            <person name="Weigel D."/>
            <person name="Wright S.I."/>
        </authorList>
    </citation>
    <scope>NUCLEOTIDE SEQUENCE [LARGE SCALE GENOMIC DNA]</scope>
    <source>
        <strain evidence="9">cv. Monte Gargano</strain>
    </source>
</reference>
<dbReference type="EMBL" id="KB870806">
    <property type="protein sequence ID" value="EOA34127.1"/>
    <property type="molecule type" value="Genomic_DNA"/>
</dbReference>
<evidence type="ECO:0000256" key="6">
    <source>
        <dbReference type="RuleBase" id="RU367044"/>
    </source>
</evidence>